<accession>A0A9J6CB58</accession>
<dbReference type="OrthoDB" id="6382824at2759"/>
<keyword evidence="4" id="KW-1185">Reference proteome</keyword>
<sequence length="1546" mass="174589">MKLLKLVAFLCFCHIASGERWSRQLSLNVPLNNDWVPIAHDKKTGKSITFGNDLTPAAQTQFQFFTEPLNNRFNLQQSHPAHPAHSAIPPSEVNSFIQNSSPQFQFLNSPQKQRTVQTFGGPISNNKPIAEPLIQNSPSPPFQFMQEVQRTPQVHHYQSQPIPKSISSFTQHPAVPAFQSIQQPSQSRLPHFQKLPTPPPFQQQISQNQQVQAESEQPVQLLYVPFDSLYAQNQPQQQQPQTQTTIFGNEKQNRFNILNQPVSASLINDFYSQNEVQEVPQPRTATKSPTILPATSSYRLTTPFETVTTPKLKPHQPPLAMFVANDEKKGKLSEADVLNTLKNSNTIDVMDSVDSNAPKVFIGPSGMEAPVGYSKFELPYLSSIDGTRNERKVDQLPFFVAPLSYKTPPGFSKIPLPAPHVGSIVVNQPPNSIENNESKGFTPDNYYTKQPQLISSSLSNTRTTLNNNFNKLNDNDLSEKKNTQTVKLTSGFHLGSNGNVQLFSNEFAFPTIPTTTLQPRLINTTPRSTFIQSSVTPVTPLTKVKASVVQEHYSTLSPVTISAGPTKNNILYDFRNTQSDLFQSARSTQRLPVTTQQPSFTELNEHKTLNEEYFKVNRGKPSISSAFEYDFESKQQPQQKPKKDFSFKPIPEFNFDPIITTTTTRKPKTKATTSTTTIVTQSPSSSSTVRNFFENHKSIADYSFPSSTPVSPYTQSFEYTPTVSIIENTDTFKQIQTQGGDFFNEYRSTPRPTSQNYVVDIDDEINNNKNRQNGEGINTHDFFQQEHITATDSPNYNLPSELPQISAQLPGLINSLMDDKWMQKNNITDSDETTSTIVQTTSTTTRRPNTRGRRPVSTSTATQRQSTVEPNYSERKPVTRTRQRPSTYSSRSAIASTEATFPSRSTPTRSSKIRYNITSEDQSKFKTRNRRPVQKKEEENIEYQRDVLNQNYPSSIRPPIATESVPVENEAIEIQPVAIDQHINDYNTPVESVEVIPLGGNVYNPNIIEPQYTPDNPLYYENTIDTTSTTSTTSTTTEKSTTFSSLPSSTQNLHRNHKYSNDQQESTLLPQHKIVSHRLKGNFNFNRNIDSFYNTKSQDTSAITATDILPQDDNQEIFAASSTTTEAPEASVTRRTNFPRRRLYTTTTESTIETESTEPSFVSRTSSRGRNNNVVVVKKIRSRTRTTEAPVETTRRSTPSARSRASYSHSNRNVNRERSQVRDENNNEENKPRFRIRENTSSRFRLDTQESQWSTRLNHNSFQPIDEEKSKSIHSQEINDEQEIVTAVPENENDTYLVNVSASVVPTKKSIETTDETIISTTERDDDLIKKEQDVTDDEEKDSKNEKKATKIEKKGGRRGVWRKIKVRPADGFETAETQNIGKHLYNSVTDNEKKEGEKRPSEEIVTTTTIFSKINDAETTNKPTEITTTILPEPTVEDSKTRMFDDARKAFFEFLSSEDDSDDAVNMEEADDKLERESTTTSIPITEETIISTTTSLPLTMTTQVEVETATPRVTKEKKQVKTSTSQKISGEICFRGRCIKTSEK</sequence>
<feature type="region of interest" description="Disordered" evidence="1">
    <location>
        <begin position="825"/>
        <end position="910"/>
    </location>
</feature>
<organism evidence="3 4">
    <name type="scientific">Polypedilum vanderplanki</name>
    <name type="common">Sleeping chironomid midge</name>
    <dbReference type="NCBI Taxonomy" id="319348"/>
    <lineage>
        <taxon>Eukaryota</taxon>
        <taxon>Metazoa</taxon>
        <taxon>Ecdysozoa</taxon>
        <taxon>Arthropoda</taxon>
        <taxon>Hexapoda</taxon>
        <taxon>Insecta</taxon>
        <taxon>Pterygota</taxon>
        <taxon>Neoptera</taxon>
        <taxon>Endopterygota</taxon>
        <taxon>Diptera</taxon>
        <taxon>Nematocera</taxon>
        <taxon>Chironomoidea</taxon>
        <taxon>Chironomidae</taxon>
        <taxon>Chironominae</taxon>
        <taxon>Polypedilum</taxon>
        <taxon>Polypedilum</taxon>
    </lineage>
</organism>
<feature type="compositionally biased region" description="Polar residues" evidence="1">
    <location>
        <begin position="856"/>
        <end position="870"/>
    </location>
</feature>
<feature type="chain" id="PRO_5039941111" evidence="2">
    <location>
        <begin position="19"/>
        <end position="1546"/>
    </location>
</feature>
<feature type="compositionally biased region" description="Basic and acidic residues" evidence="1">
    <location>
        <begin position="1341"/>
        <end position="1355"/>
    </location>
</feature>
<keyword evidence="2" id="KW-0732">Signal</keyword>
<feature type="compositionally biased region" description="Low complexity" evidence="1">
    <location>
        <begin position="1196"/>
        <end position="1206"/>
    </location>
</feature>
<comment type="caution">
    <text evidence="3">The sequence shown here is derived from an EMBL/GenBank/DDBJ whole genome shotgun (WGS) entry which is preliminary data.</text>
</comment>
<evidence type="ECO:0000313" key="3">
    <source>
        <dbReference type="EMBL" id="KAG5679364.1"/>
    </source>
</evidence>
<feature type="region of interest" description="Disordered" evidence="1">
    <location>
        <begin position="1330"/>
        <end position="1355"/>
    </location>
</feature>
<feature type="region of interest" description="Disordered" evidence="1">
    <location>
        <begin position="1141"/>
        <end position="1277"/>
    </location>
</feature>
<gene>
    <name evidence="3" type="ORF">PVAND_008934</name>
</gene>
<feature type="compositionally biased region" description="Basic and acidic residues" evidence="1">
    <location>
        <begin position="1391"/>
        <end position="1403"/>
    </location>
</feature>
<feature type="compositionally biased region" description="Low complexity" evidence="1">
    <location>
        <begin position="1145"/>
        <end position="1177"/>
    </location>
</feature>
<evidence type="ECO:0000256" key="1">
    <source>
        <dbReference type="SAM" id="MobiDB-lite"/>
    </source>
</evidence>
<feature type="compositionally biased region" description="Polar residues" evidence="1">
    <location>
        <begin position="1249"/>
        <end position="1263"/>
    </location>
</feature>
<feature type="region of interest" description="Disordered" evidence="1">
    <location>
        <begin position="1384"/>
        <end position="1404"/>
    </location>
</feature>
<reference evidence="3" key="1">
    <citation type="submission" date="2021-03" db="EMBL/GenBank/DDBJ databases">
        <title>Chromosome level genome of the anhydrobiotic midge Polypedilum vanderplanki.</title>
        <authorList>
            <person name="Yoshida Y."/>
            <person name="Kikawada T."/>
            <person name="Gusev O."/>
        </authorList>
    </citation>
    <scope>NUCLEOTIDE SEQUENCE</scope>
    <source>
        <strain evidence="3">NIAS01</strain>
        <tissue evidence="3">Whole body or cell culture</tissue>
    </source>
</reference>
<feature type="compositionally biased region" description="Acidic residues" evidence="1">
    <location>
        <begin position="1460"/>
        <end position="1473"/>
    </location>
</feature>
<feature type="compositionally biased region" description="Basic and acidic residues" evidence="1">
    <location>
        <begin position="1214"/>
        <end position="1248"/>
    </location>
</feature>
<feature type="region of interest" description="Disordered" evidence="1">
    <location>
        <begin position="1460"/>
        <end position="1481"/>
    </location>
</feature>
<feature type="compositionally biased region" description="Low complexity" evidence="1">
    <location>
        <begin position="1026"/>
        <end position="1045"/>
    </location>
</feature>
<evidence type="ECO:0000313" key="4">
    <source>
        <dbReference type="Proteomes" id="UP001107558"/>
    </source>
</evidence>
<dbReference type="Proteomes" id="UP001107558">
    <property type="component" value="Chromosome 2"/>
</dbReference>
<evidence type="ECO:0000256" key="2">
    <source>
        <dbReference type="SAM" id="SignalP"/>
    </source>
</evidence>
<feature type="region of interest" description="Disordered" evidence="1">
    <location>
        <begin position="1026"/>
        <end position="1053"/>
    </location>
</feature>
<feature type="compositionally biased region" description="Low complexity" evidence="1">
    <location>
        <begin position="833"/>
        <end position="847"/>
    </location>
</feature>
<proteinExistence type="predicted"/>
<dbReference type="EMBL" id="JADBJN010000002">
    <property type="protein sequence ID" value="KAG5679364.1"/>
    <property type="molecule type" value="Genomic_DNA"/>
</dbReference>
<protein>
    <submittedName>
        <fullName evidence="3">Uncharacterized protein</fullName>
    </submittedName>
</protein>
<name>A0A9J6CB58_POLVA</name>
<feature type="compositionally biased region" description="Polar residues" evidence="1">
    <location>
        <begin position="884"/>
        <end position="900"/>
    </location>
</feature>
<feature type="signal peptide" evidence="2">
    <location>
        <begin position="1"/>
        <end position="18"/>
    </location>
</feature>